<dbReference type="InterPro" id="IPR046749">
    <property type="entry name" value="SHOCT_2"/>
</dbReference>
<dbReference type="Pfam" id="PF20612">
    <property type="entry name" value="SHOCT_2"/>
    <property type="match status" value="1"/>
</dbReference>
<evidence type="ECO:0000259" key="1">
    <source>
        <dbReference type="Pfam" id="PF20612"/>
    </source>
</evidence>
<dbReference type="Proteomes" id="UP000198853">
    <property type="component" value="Unassembled WGS sequence"/>
</dbReference>
<dbReference type="OrthoDB" id="1759226at2"/>
<accession>A0A1G8Q0W5</accession>
<evidence type="ECO:0000313" key="3">
    <source>
        <dbReference type="Proteomes" id="UP000198853"/>
    </source>
</evidence>
<dbReference type="EMBL" id="FNEN01000010">
    <property type="protein sequence ID" value="SDI98384.1"/>
    <property type="molecule type" value="Genomic_DNA"/>
</dbReference>
<evidence type="ECO:0000313" key="2">
    <source>
        <dbReference type="EMBL" id="SDI98384.1"/>
    </source>
</evidence>
<proteinExistence type="predicted"/>
<protein>
    <recommendedName>
        <fullName evidence="1">SHOCT-like domain-containing protein</fullName>
    </recommendedName>
</protein>
<name>A0A1G8Q0W5_9BACI</name>
<sequence>MDKTLLKYSMKIAMLKQLLALSLITEKEFILVKNHLMEKYGIISEVNF</sequence>
<dbReference type="RefSeq" id="WP_090398980.1">
    <property type="nucleotide sequence ID" value="NZ_FNEN01000010.1"/>
</dbReference>
<reference evidence="2 3" key="1">
    <citation type="submission" date="2016-10" db="EMBL/GenBank/DDBJ databases">
        <authorList>
            <person name="de Groot N.N."/>
        </authorList>
    </citation>
    <scope>NUCLEOTIDE SEQUENCE [LARGE SCALE GENOMIC DNA]</scope>
    <source>
        <strain evidence="2 3">DSM 21771</strain>
    </source>
</reference>
<organism evidence="2 3">
    <name type="scientific">Natribacillus halophilus</name>
    <dbReference type="NCBI Taxonomy" id="549003"/>
    <lineage>
        <taxon>Bacteria</taxon>
        <taxon>Bacillati</taxon>
        <taxon>Bacillota</taxon>
        <taxon>Bacilli</taxon>
        <taxon>Bacillales</taxon>
        <taxon>Bacillaceae</taxon>
        <taxon>Natribacillus</taxon>
    </lineage>
</organism>
<gene>
    <name evidence="2" type="ORF">SAMN04488123_11052</name>
</gene>
<feature type="domain" description="SHOCT-like" evidence="1">
    <location>
        <begin position="6"/>
        <end position="44"/>
    </location>
</feature>
<keyword evidence="3" id="KW-1185">Reference proteome</keyword>
<dbReference type="AlphaFoldDB" id="A0A1G8Q0W5"/>